<feature type="region of interest" description="Disordered" evidence="5">
    <location>
        <begin position="79"/>
        <end position="127"/>
    </location>
</feature>
<evidence type="ECO:0000256" key="4">
    <source>
        <dbReference type="PROSITE-ProRule" id="PRU00470"/>
    </source>
</evidence>
<dbReference type="EMBL" id="CM007649">
    <property type="protein sequence ID" value="ONM31569.1"/>
    <property type="molecule type" value="Genomic_DNA"/>
</dbReference>
<accession>A0A1D6MRH1</accession>
<dbReference type="SUPFAM" id="SSF103612">
    <property type="entry name" value="SBT domain"/>
    <property type="match status" value="1"/>
</dbReference>
<dbReference type="PROSITE" id="PS51141">
    <property type="entry name" value="ZF_SBP"/>
    <property type="match status" value="1"/>
</dbReference>
<evidence type="ECO:0000259" key="7">
    <source>
        <dbReference type="PROSITE" id="PS51141"/>
    </source>
</evidence>
<reference evidence="8" key="1">
    <citation type="submission" date="2015-12" db="EMBL/GenBank/DDBJ databases">
        <title>Update maize B73 reference genome by single molecule sequencing technologies.</title>
        <authorList>
            <consortium name="Maize Genome Sequencing Project"/>
            <person name="Ware D."/>
        </authorList>
    </citation>
    <scope>NUCLEOTIDE SEQUENCE [LARGE SCALE GENOMIC DNA]</scope>
    <source>
        <tissue evidence="8">Seedling</tissue>
    </source>
</reference>
<dbReference type="GO" id="GO:0005634">
    <property type="term" value="C:nucleus"/>
    <property type="evidence" value="ECO:0007669"/>
    <property type="project" value="InterPro"/>
</dbReference>
<dbReference type="ExpressionAtlas" id="A0A1D6MRH1">
    <property type="expression patterns" value="baseline and differential"/>
</dbReference>
<protein>
    <submittedName>
        <fullName evidence="8">Squamosa promoter-binding-like protein 8</fullName>
    </submittedName>
</protein>
<dbReference type="EMBL" id="CM007649">
    <property type="protein sequence ID" value="ONM31571.1"/>
    <property type="molecule type" value="Genomic_DNA"/>
</dbReference>
<sequence>MEASFLRKDGGDQASAATMSGEHRNKGLDWDLNDWRWDANLFLATPAAIVPSECSSRKLSRAQGEIDFGVVVDKRRRLSPEEDGSAGCSNSGVADGDNNHVVPAQRGRSSEEETPRKGASSSTTPSCQVDGCHADLSGARDYHKRHKVCEAHTRTTVVCIKNVEHRFCQQCSRFQLLQEFDEGKKSCRSRLAQHNGRRRKVQPQTVVNGNSMSENQSLSNTSILLLKQLSRLESGSSSEPINHPNSLVNLLKNLAAIASTQSYQDILKNANSNSILSNAGNNAANGSTVHEQTIRSIPIRGESLAEEPPVKRRVHDFDLNDACFEEVESRTDKIVFKLFGKEPKDFPVDLREQIQHWLSHYPTDMESYIRPGCVILTIYLRLPNWISKLLTYSSFPFLLKLDDDPASWIEKLISISNDGLWRKGWLYARVQDCLTLSYNGSLMFASPWQLVIGDKHQRLCVTPIAVACSSSVKFSVKGFNIVQPTTKLLCVFGDKYLIQEETQMLLEDSTVQQGPQCLTFSCSFSCTSGRGFIEVEDYDQSSLCVPFVVADKDVCSEIRMLEHGLNLISFDETSERIDDLMAYRNRSLHFLHEIGWLLQRSHVRATSEQPQYCPDRFPVERFRWLLSFAVDQEWCAVLRKLLNTMFQGDIDLDVPSPIEFALGENVLLTAVKKRSKPLVEFLLRYTATDYAPVGSGAGAPVQFLFTPAMTGLSNITPLHIAATISDATGVLDALTDDPRQLGIKAWKNARDATGFTPEEYARKRGHISYIQLVQDKIDRRVSRAHVSVTIPSTIDTAGKHASRLKPADQITFGVEKKQRGMNQTLSCRQCVQQVQQLAFHSRTNRFLSNRPAMLSLVAIAAVCVCVGLIMKSLPQVGGMRPFLWDKIRWGPN</sequence>
<proteinExistence type="predicted"/>
<dbReference type="InterPro" id="IPR044817">
    <property type="entry name" value="SBP-like"/>
</dbReference>
<dbReference type="Pfam" id="PF26102">
    <property type="entry name" value="Ig_SPL7"/>
    <property type="match status" value="1"/>
</dbReference>
<keyword evidence="6" id="KW-0472">Membrane</keyword>
<dbReference type="InterPro" id="IPR036893">
    <property type="entry name" value="SBP_sf"/>
</dbReference>
<dbReference type="AlphaFoldDB" id="A0A1D6MRH1"/>
<dbReference type="InterPro" id="IPR036770">
    <property type="entry name" value="Ankyrin_rpt-contain_sf"/>
</dbReference>
<feature type="domain" description="SBP-type" evidence="7">
    <location>
        <begin position="124"/>
        <end position="201"/>
    </location>
</feature>
<dbReference type="InParanoid" id="A0A1D6MRH1"/>
<dbReference type="Gene3D" id="4.10.1100.10">
    <property type="entry name" value="Transcription factor, SBP-box domain"/>
    <property type="match status" value="1"/>
</dbReference>
<feature type="transmembrane region" description="Helical" evidence="6">
    <location>
        <begin position="852"/>
        <end position="870"/>
    </location>
</feature>
<keyword evidence="1" id="KW-0479">Metal-binding</keyword>
<gene>
    <name evidence="8" type="ORF">ZEAMMB73_Zm00001d040571</name>
</gene>
<dbReference type="GO" id="GO:0008270">
    <property type="term" value="F:zinc ion binding"/>
    <property type="evidence" value="ECO:0007669"/>
    <property type="project" value="UniProtKB-KW"/>
</dbReference>
<dbReference type="Pfam" id="PF03110">
    <property type="entry name" value="SBP"/>
    <property type="match status" value="1"/>
</dbReference>
<evidence type="ECO:0000256" key="2">
    <source>
        <dbReference type="ARBA" id="ARBA00022771"/>
    </source>
</evidence>
<dbReference type="PANTHER" id="PTHR31251">
    <property type="entry name" value="SQUAMOSA PROMOTER-BINDING-LIKE PROTEIN 4"/>
    <property type="match status" value="1"/>
</dbReference>
<dbReference type="OMA" id="QTSYIQM"/>
<feature type="region of interest" description="Disordered" evidence="5">
    <location>
        <begin position="1"/>
        <end position="29"/>
    </location>
</feature>
<evidence type="ECO:0000256" key="3">
    <source>
        <dbReference type="ARBA" id="ARBA00022833"/>
    </source>
</evidence>
<evidence type="ECO:0000313" key="8">
    <source>
        <dbReference type="EMBL" id="ONM31569.1"/>
    </source>
</evidence>
<dbReference type="GO" id="GO:0003677">
    <property type="term" value="F:DNA binding"/>
    <property type="evidence" value="ECO:0007669"/>
    <property type="project" value="InterPro"/>
</dbReference>
<dbReference type="PANTHER" id="PTHR31251:SF204">
    <property type="entry name" value="SQUAMOSA PROMOTER-BINDING-LIKE PROTEIN 1"/>
    <property type="match status" value="1"/>
</dbReference>
<dbReference type="Gene3D" id="1.25.40.20">
    <property type="entry name" value="Ankyrin repeat-containing domain"/>
    <property type="match status" value="1"/>
</dbReference>
<dbReference type="SMR" id="A0A1D6MRH1"/>
<dbReference type="SUPFAM" id="SSF48403">
    <property type="entry name" value="Ankyrin repeat"/>
    <property type="match status" value="1"/>
</dbReference>
<keyword evidence="3" id="KW-0862">Zinc</keyword>
<dbReference type="InterPro" id="IPR004333">
    <property type="entry name" value="SBP_dom"/>
</dbReference>
<dbReference type="STRING" id="4577.A0A1D6MRH1"/>
<evidence type="ECO:0000256" key="1">
    <source>
        <dbReference type="ARBA" id="ARBA00022723"/>
    </source>
</evidence>
<evidence type="ECO:0000256" key="5">
    <source>
        <dbReference type="SAM" id="MobiDB-lite"/>
    </source>
</evidence>
<organism evidence="8">
    <name type="scientific">Zea mays</name>
    <name type="common">Maize</name>
    <dbReference type="NCBI Taxonomy" id="4577"/>
    <lineage>
        <taxon>Eukaryota</taxon>
        <taxon>Viridiplantae</taxon>
        <taxon>Streptophyta</taxon>
        <taxon>Embryophyta</taxon>
        <taxon>Tracheophyta</taxon>
        <taxon>Spermatophyta</taxon>
        <taxon>Magnoliopsida</taxon>
        <taxon>Liliopsida</taxon>
        <taxon>Poales</taxon>
        <taxon>Poaceae</taxon>
        <taxon>PACMAD clade</taxon>
        <taxon>Panicoideae</taxon>
        <taxon>Andropogonodae</taxon>
        <taxon>Andropogoneae</taxon>
        <taxon>Tripsacinae</taxon>
        <taxon>Zea</taxon>
    </lineage>
</organism>
<feature type="compositionally biased region" description="Basic and acidic residues" evidence="5">
    <location>
        <begin position="1"/>
        <end position="11"/>
    </location>
</feature>
<evidence type="ECO:0000256" key="6">
    <source>
        <dbReference type="SAM" id="Phobius"/>
    </source>
</evidence>
<name>A0A1D6MRH1_MAIZE</name>
<keyword evidence="2 4" id="KW-0863">Zinc-finger</keyword>
<keyword evidence="6" id="KW-1133">Transmembrane helix</keyword>
<keyword evidence="6" id="KW-0812">Transmembrane</keyword>